<dbReference type="Proteomes" id="UP000438699">
    <property type="component" value="Unassembled WGS sequence"/>
</dbReference>
<dbReference type="AlphaFoldDB" id="A0A6N6N0L6"/>
<accession>A0A6N6N0L6</accession>
<dbReference type="SMART" id="SM00342">
    <property type="entry name" value="HTH_ARAC"/>
    <property type="match status" value="1"/>
</dbReference>
<evidence type="ECO:0000259" key="5">
    <source>
        <dbReference type="PROSITE" id="PS01124"/>
    </source>
</evidence>
<gene>
    <name evidence="6" type="ORF">F8A88_13320</name>
</gene>
<sequence>MPRIIAMDKEHIRYWRDPDLHSLEIRLSANSAHSFPHHTHDCYTIGVMEQGRCFVLGPGHGSIHIDPGQMCLINPGQVHSGIIMDTDARVTYRMFFVQNHWLRRMAGDLRDGRDALPEFHDLTAHTPVLSARLQKLNALVHGHAEPLEKDAAMMQAMAGLFFAHGGIHRPRTGNEPAAVRRAREYLNDNLSHRVSLDTLATVSGLSRYHFLRVFKKATGLPPHRFHLQCRVDRAKGLLLSGMSIAETAQETGFADQSHFTHKFKLFTGATPAQYVRG</sequence>
<comment type="caution">
    <text evidence="6">The sequence shown here is derived from an EMBL/GenBank/DDBJ whole genome shotgun (WGS) entry which is preliminary data.</text>
</comment>
<dbReference type="GO" id="GO:0003700">
    <property type="term" value="F:DNA-binding transcription factor activity"/>
    <property type="evidence" value="ECO:0007669"/>
    <property type="project" value="InterPro"/>
</dbReference>
<dbReference type="PROSITE" id="PS01124">
    <property type="entry name" value="HTH_ARAC_FAMILY_2"/>
    <property type="match status" value="1"/>
</dbReference>
<dbReference type="InterPro" id="IPR050204">
    <property type="entry name" value="AraC_XylS_family_regulators"/>
</dbReference>
<keyword evidence="1" id="KW-0805">Transcription regulation</keyword>
<dbReference type="EMBL" id="WAIE01000006">
    <property type="protein sequence ID" value="KAB1440918.1"/>
    <property type="molecule type" value="Genomic_DNA"/>
</dbReference>
<protein>
    <submittedName>
        <fullName evidence="6">AraC family transcriptional regulator</fullName>
    </submittedName>
</protein>
<dbReference type="GO" id="GO:0043565">
    <property type="term" value="F:sequence-specific DNA binding"/>
    <property type="evidence" value="ECO:0007669"/>
    <property type="project" value="InterPro"/>
</dbReference>
<keyword evidence="2" id="KW-0238">DNA-binding</keyword>
<reference evidence="6 7" key="1">
    <citation type="journal article" date="2017" name="Int. J. Syst. Evol. Microbiol.">
        <title>Desulfovibrio senegalensis sp. nov., a mesophilic sulfate reducer isolated from marine sediment.</title>
        <authorList>
            <person name="Thioye A."/>
            <person name="Gam Z.B.A."/>
            <person name="Mbengue M."/>
            <person name="Cayol J.L."/>
            <person name="Joseph-Bartoli M."/>
            <person name="Toure-Kane C."/>
            <person name="Labat M."/>
        </authorList>
    </citation>
    <scope>NUCLEOTIDE SEQUENCE [LARGE SCALE GENOMIC DNA]</scope>
    <source>
        <strain evidence="6 7">DSM 101509</strain>
    </source>
</reference>
<evidence type="ECO:0000313" key="6">
    <source>
        <dbReference type="EMBL" id="KAB1440918.1"/>
    </source>
</evidence>
<evidence type="ECO:0000256" key="4">
    <source>
        <dbReference type="ARBA" id="ARBA00023163"/>
    </source>
</evidence>
<keyword evidence="7" id="KW-1185">Reference proteome</keyword>
<evidence type="ECO:0000313" key="7">
    <source>
        <dbReference type="Proteomes" id="UP000438699"/>
    </source>
</evidence>
<dbReference type="Pfam" id="PF02311">
    <property type="entry name" value="AraC_binding"/>
    <property type="match status" value="1"/>
</dbReference>
<name>A0A6N6N0L6_9BACT</name>
<dbReference type="PANTHER" id="PTHR46796">
    <property type="entry name" value="HTH-TYPE TRANSCRIPTIONAL ACTIVATOR RHAS-RELATED"/>
    <property type="match status" value="1"/>
</dbReference>
<dbReference type="InterPro" id="IPR018060">
    <property type="entry name" value="HTH_AraC"/>
</dbReference>
<evidence type="ECO:0000256" key="3">
    <source>
        <dbReference type="ARBA" id="ARBA00023159"/>
    </source>
</evidence>
<evidence type="ECO:0000256" key="2">
    <source>
        <dbReference type="ARBA" id="ARBA00023125"/>
    </source>
</evidence>
<proteinExistence type="predicted"/>
<dbReference type="InterPro" id="IPR037923">
    <property type="entry name" value="HTH-like"/>
</dbReference>
<dbReference type="Pfam" id="PF12833">
    <property type="entry name" value="HTH_18"/>
    <property type="match status" value="1"/>
</dbReference>
<dbReference type="SUPFAM" id="SSF51215">
    <property type="entry name" value="Regulatory protein AraC"/>
    <property type="match status" value="1"/>
</dbReference>
<dbReference type="SUPFAM" id="SSF46689">
    <property type="entry name" value="Homeodomain-like"/>
    <property type="match status" value="2"/>
</dbReference>
<dbReference type="PROSITE" id="PS00041">
    <property type="entry name" value="HTH_ARAC_FAMILY_1"/>
    <property type="match status" value="1"/>
</dbReference>
<organism evidence="6 7">
    <name type="scientific">Pseudodesulfovibrio senegalensis</name>
    <dbReference type="NCBI Taxonomy" id="1721087"/>
    <lineage>
        <taxon>Bacteria</taxon>
        <taxon>Pseudomonadati</taxon>
        <taxon>Thermodesulfobacteriota</taxon>
        <taxon>Desulfovibrionia</taxon>
        <taxon>Desulfovibrionales</taxon>
        <taxon>Desulfovibrionaceae</taxon>
    </lineage>
</organism>
<dbReference type="InterPro" id="IPR003313">
    <property type="entry name" value="AraC-bd"/>
</dbReference>
<dbReference type="InterPro" id="IPR018062">
    <property type="entry name" value="HTH_AraC-typ_CS"/>
</dbReference>
<dbReference type="Gene3D" id="1.10.10.60">
    <property type="entry name" value="Homeodomain-like"/>
    <property type="match status" value="2"/>
</dbReference>
<keyword evidence="3" id="KW-0010">Activator</keyword>
<feature type="domain" description="HTH araC/xylS-type" evidence="5">
    <location>
        <begin position="180"/>
        <end position="277"/>
    </location>
</feature>
<evidence type="ECO:0000256" key="1">
    <source>
        <dbReference type="ARBA" id="ARBA00023015"/>
    </source>
</evidence>
<dbReference type="PANTHER" id="PTHR46796:SF2">
    <property type="entry name" value="TRANSCRIPTIONAL REGULATORY PROTEIN"/>
    <property type="match status" value="1"/>
</dbReference>
<dbReference type="InterPro" id="IPR009057">
    <property type="entry name" value="Homeodomain-like_sf"/>
</dbReference>
<keyword evidence="4" id="KW-0804">Transcription</keyword>